<keyword evidence="1" id="KW-1133">Transmembrane helix</keyword>
<gene>
    <name evidence="2" type="ORF">SAMN06296036_105155</name>
</gene>
<keyword evidence="1" id="KW-0472">Membrane</keyword>
<feature type="transmembrane region" description="Helical" evidence="1">
    <location>
        <begin position="90"/>
        <end position="112"/>
    </location>
</feature>
<accession>A0A1Y6BHQ4</accession>
<proteinExistence type="predicted"/>
<evidence type="ECO:0000313" key="3">
    <source>
        <dbReference type="Proteomes" id="UP000192907"/>
    </source>
</evidence>
<evidence type="ECO:0000256" key="1">
    <source>
        <dbReference type="SAM" id="Phobius"/>
    </source>
</evidence>
<name>A0A1Y6BHQ4_9BACT</name>
<evidence type="ECO:0000313" key="2">
    <source>
        <dbReference type="EMBL" id="SMF12343.1"/>
    </source>
</evidence>
<sequence>MTGLGIILLVFLLFVKKVENELALKQLYRAWYIGLAYWFSIIIAGLYLGSEGIIDRGNLLIAFELFFKILSTNFVIEAFRAMSKREKPRLLVSGIVAVQVLDIVLIFISMFMK</sequence>
<dbReference type="Proteomes" id="UP000192907">
    <property type="component" value="Unassembled WGS sequence"/>
</dbReference>
<dbReference type="AlphaFoldDB" id="A0A1Y6BHQ4"/>
<keyword evidence="1" id="KW-0812">Transmembrane</keyword>
<protein>
    <submittedName>
        <fullName evidence="2">Uncharacterized protein</fullName>
    </submittedName>
</protein>
<reference evidence="3" key="1">
    <citation type="submission" date="2017-04" db="EMBL/GenBank/DDBJ databases">
        <authorList>
            <person name="Varghese N."/>
            <person name="Submissions S."/>
        </authorList>
    </citation>
    <scope>NUCLEOTIDE SEQUENCE [LARGE SCALE GENOMIC DNA]</scope>
    <source>
        <strain evidence="3">RKEM611</strain>
    </source>
</reference>
<dbReference type="RefSeq" id="WP_132317395.1">
    <property type="nucleotide sequence ID" value="NZ_FWZT01000005.1"/>
</dbReference>
<feature type="transmembrane region" description="Helical" evidence="1">
    <location>
        <begin position="30"/>
        <end position="49"/>
    </location>
</feature>
<dbReference type="EMBL" id="FWZT01000005">
    <property type="protein sequence ID" value="SMF12343.1"/>
    <property type="molecule type" value="Genomic_DNA"/>
</dbReference>
<organism evidence="2 3">
    <name type="scientific">Pseudobacteriovorax antillogorgiicola</name>
    <dbReference type="NCBI Taxonomy" id="1513793"/>
    <lineage>
        <taxon>Bacteria</taxon>
        <taxon>Pseudomonadati</taxon>
        <taxon>Bdellovibrionota</taxon>
        <taxon>Oligoflexia</taxon>
        <taxon>Oligoflexales</taxon>
        <taxon>Pseudobacteriovoracaceae</taxon>
        <taxon>Pseudobacteriovorax</taxon>
    </lineage>
</organism>
<keyword evidence="3" id="KW-1185">Reference proteome</keyword>